<dbReference type="Gene3D" id="3.40.50.300">
    <property type="entry name" value="P-loop containing nucleotide triphosphate hydrolases"/>
    <property type="match status" value="1"/>
</dbReference>
<dbReference type="InterPro" id="IPR043136">
    <property type="entry name" value="B30.2/SPRY_sf"/>
</dbReference>
<dbReference type="InterPro" id="IPR044736">
    <property type="entry name" value="Gid1/RanBPM/SPLA_SPRY"/>
</dbReference>
<dbReference type="PANTHER" id="PTHR10039">
    <property type="entry name" value="AMELOGENIN"/>
    <property type="match status" value="1"/>
</dbReference>
<dbReference type="Proteomes" id="UP001313282">
    <property type="component" value="Unassembled WGS sequence"/>
</dbReference>
<evidence type="ECO:0000256" key="1">
    <source>
        <dbReference type="ARBA" id="ARBA00022737"/>
    </source>
</evidence>
<dbReference type="InterPro" id="IPR056884">
    <property type="entry name" value="NPHP3-like_N"/>
</dbReference>
<evidence type="ECO:0000313" key="6">
    <source>
        <dbReference type="Proteomes" id="UP001313282"/>
    </source>
</evidence>
<proteinExistence type="predicted"/>
<evidence type="ECO:0000256" key="3">
    <source>
        <dbReference type="SAM" id="MobiDB-lite"/>
    </source>
</evidence>
<dbReference type="SUPFAM" id="SSF49899">
    <property type="entry name" value="Concanavalin A-like lectins/glucanases"/>
    <property type="match status" value="1"/>
</dbReference>
<evidence type="ECO:0000313" key="5">
    <source>
        <dbReference type="EMBL" id="KAK6350512.1"/>
    </source>
</evidence>
<dbReference type="SUPFAM" id="SSF48403">
    <property type="entry name" value="Ankyrin repeat"/>
    <property type="match status" value="2"/>
</dbReference>
<accession>A0AAN8N188</accession>
<dbReference type="Pfam" id="PF00622">
    <property type="entry name" value="SPRY"/>
    <property type="match status" value="1"/>
</dbReference>
<dbReference type="InterPro" id="IPR003877">
    <property type="entry name" value="SPRY_dom"/>
</dbReference>
<dbReference type="InterPro" id="IPR013320">
    <property type="entry name" value="ConA-like_dom_sf"/>
</dbReference>
<dbReference type="InterPro" id="IPR002110">
    <property type="entry name" value="Ankyrin_rpt"/>
</dbReference>
<feature type="domain" description="B30.2/SPRY" evidence="4">
    <location>
        <begin position="1479"/>
        <end position="1683"/>
    </location>
</feature>
<sequence length="1700" mass="190725">MDPTTPADSVCWKEGKDIFLKSLQESSKPPTQLAIVNFLKDNWDLSRTIANCETLQVKADGEYNKKKGGRFVRKLLDGLMMVKSIADPFLEFAPETVSIAWCAISGLITIAATDIENCGVISDACNNIVSIILTCRIYENRYHQNVETIGDREVESKIMQAIPNIISLIFDFSWYIKNHLGESRIKRNFKEAFSPKLKDKVQAIDDEYRKVRGIANDAFQERVMDSVEDKVGEPNGQVLPTSFRKFSLNNISLVMQRDKEELQNILFPALQDISEKLNEIHVVKGTLDLLKLRQELQTKRKLFQPNGTHTRIFRSIFEPVANHSEVLCQWLFTDENYLSWEQAPIQKQNTNEEIETQELEVSRKVFYLRGRPGFGKSVAMSCVLQRLTTNLKIPVCYFFFRQGDDSTQLTIRALESLVAQILDETWVNSEVKLAELISLISNADERQEHGEGDTAASPVTNPSSLGNLLGRAIEIINRPVYILLDALDECVDHESQGLVQQILSLVETSKTTKLIFSSRIGIGVEPLLKAPAFSTDEDLLDCIVSDMAVIMTITEERTSEDMELYLRQSLGKIMVRRSIGNGKVPSFKPTEDAEKMILSIKQKANGMFTYAAMVIASLEQPSSLTLAQRLKRLPDGMDALYRGRLESMGIAEKKLVLLALKWVVWANEKIDAVVIAENFKNIYGPITADAEDESDHESSTFKDFEEPRRTFRDSINDPEIAETIYHLKVIGRDFFRIDGETYEIDVVHKSVRDWVENEAIKAGDREAQLKTIAPSFIFDAEGGVKLSLQLPSTFTNNGNSALIFQSKREVYLDFAIYQLHILNSPIFQKRHMPYQDPSARPQDSEGAEIVQPGLLVKKGDHVESSEDPKNQQNTHPPFEDATQDRGGFALRFQKEKRKYRYEVRTLLQHLRILEDTKMWPMQDKKGEKWDRFWAKFAEFAKPENYKRWKIQYNQFHLNRSESDAYNPTLYQGILHIAAKSALPTTVEYLLENKLARVEEEDGNGSTALAVSDMNPQVWRILLDHGASTSRVDPVSGETIWQKAWPSLVEHCDSGNALLIKSIEDCCELLIQRETDFNQPCGLSCANATALHMAAVAGSWPLFDALMKNPKIDVKAEDLYRNNALHYIFQWVPPGSEEIRNRMVAALIDAGLDANAENGDSATPLLSAISQQVEGSVRLLLEGGADPTDESVGGYSALHWAAARRIKFQGSTNHEKALRIFKIILSKDPVIGRETPDGTTPLEMAFQTWNWSFVEAIMGAYKEKYGGGLEYLMRRDSYNRNFLHHCTFNSRWGLDIAKELILLTPKERLDELLADKSTFLGRKTRGLPGVSSKQRNSGGTPLLNAFQEGSAGLAALYLRSGADIATKSTAHLNCLEETVIGWYSAKSQSTGAGEEGLETEEEKTKRYEACCHLILDSCKELVQSSSPAILHYLVAKGALDLIRRVMECGIDYRYADIEGWTVVEWAQAFKQQEALDLVTKIANSRDEDIKINQPSRQIPGPTKLVVERRQTPQKADGAKLSDEGLGFRVSERHLVDVHSMTFDRPVPPTAGVSYFEVTFLEGETKLMCCVGFSGELFRLDRATGSSSEAGDESFGLLGVNGWSFSNSKPVDGPTLKTPVTGGALTFGKGDTVGCGLDIDEGTIFYTLNGEYAGVAFENVYGRWYGTVSCGVDCGGKVNLGSEPFMFQEMNEYLKKKHSQGF</sequence>
<dbReference type="Gene3D" id="2.60.120.920">
    <property type="match status" value="1"/>
</dbReference>
<evidence type="ECO:0000259" key="4">
    <source>
        <dbReference type="PROSITE" id="PS50188"/>
    </source>
</evidence>
<feature type="compositionally biased region" description="Basic and acidic residues" evidence="3">
    <location>
        <begin position="860"/>
        <end position="869"/>
    </location>
</feature>
<dbReference type="Pfam" id="PF24883">
    <property type="entry name" value="NPHP3_N"/>
    <property type="match status" value="1"/>
</dbReference>
<dbReference type="Gene3D" id="1.25.40.20">
    <property type="entry name" value="Ankyrin repeat-containing domain"/>
    <property type="match status" value="4"/>
</dbReference>
<keyword evidence="6" id="KW-1185">Reference proteome</keyword>
<feature type="repeat" description="ANK" evidence="2">
    <location>
        <begin position="1336"/>
        <end position="1368"/>
    </location>
</feature>
<dbReference type="EMBL" id="JAVHNR010000002">
    <property type="protein sequence ID" value="KAK6350512.1"/>
    <property type="molecule type" value="Genomic_DNA"/>
</dbReference>
<dbReference type="SMART" id="SM00449">
    <property type="entry name" value="SPRY"/>
    <property type="match status" value="1"/>
</dbReference>
<dbReference type="InterPro" id="IPR036770">
    <property type="entry name" value="Ankyrin_rpt-contain_sf"/>
</dbReference>
<dbReference type="PANTHER" id="PTHR10039:SF16">
    <property type="entry name" value="GPI INOSITOL-DEACYLASE"/>
    <property type="match status" value="1"/>
</dbReference>
<protein>
    <recommendedName>
        <fullName evidence="4">B30.2/SPRY domain-containing protein</fullName>
    </recommendedName>
</protein>
<reference evidence="5 6" key="1">
    <citation type="submission" date="2019-10" db="EMBL/GenBank/DDBJ databases">
        <authorList>
            <person name="Palmer J.M."/>
        </authorList>
    </citation>
    <scope>NUCLEOTIDE SEQUENCE [LARGE SCALE GENOMIC DNA]</scope>
    <source>
        <strain evidence="5 6">TWF718</strain>
    </source>
</reference>
<feature type="region of interest" description="Disordered" evidence="3">
    <location>
        <begin position="860"/>
        <end position="885"/>
    </location>
</feature>
<dbReference type="PROSITE" id="PS50188">
    <property type="entry name" value="B302_SPRY"/>
    <property type="match status" value="1"/>
</dbReference>
<evidence type="ECO:0000256" key="2">
    <source>
        <dbReference type="PROSITE-ProRule" id="PRU00023"/>
    </source>
</evidence>
<keyword evidence="1" id="KW-0677">Repeat</keyword>
<keyword evidence="2" id="KW-0040">ANK repeat</keyword>
<dbReference type="InterPro" id="IPR001870">
    <property type="entry name" value="B30.2/SPRY"/>
</dbReference>
<gene>
    <name evidence="5" type="ORF">TWF718_003703</name>
</gene>
<comment type="caution">
    <text evidence="5">The sequence shown here is derived from an EMBL/GenBank/DDBJ whole genome shotgun (WGS) entry which is preliminary data.</text>
</comment>
<dbReference type="SUPFAM" id="SSF52540">
    <property type="entry name" value="P-loop containing nucleoside triphosphate hydrolases"/>
    <property type="match status" value="1"/>
</dbReference>
<dbReference type="CDD" id="cd12885">
    <property type="entry name" value="SPRY_RanBP_like"/>
    <property type="match status" value="1"/>
</dbReference>
<dbReference type="PROSITE" id="PS50088">
    <property type="entry name" value="ANK_REPEAT"/>
    <property type="match status" value="1"/>
</dbReference>
<name>A0AAN8N188_9PEZI</name>
<organism evidence="5 6">
    <name type="scientific">Orbilia javanica</name>
    <dbReference type="NCBI Taxonomy" id="47235"/>
    <lineage>
        <taxon>Eukaryota</taxon>
        <taxon>Fungi</taxon>
        <taxon>Dikarya</taxon>
        <taxon>Ascomycota</taxon>
        <taxon>Pezizomycotina</taxon>
        <taxon>Orbiliomycetes</taxon>
        <taxon>Orbiliales</taxon>
        <taxon>Orbiliaceae</taxon>
        <taxon>Orbilia</taxon>
    </lineage>
</organism>
<dbReference type="InterPro" id="IPR027417">
    <property type="entry name" value="P-loop_NTPase"/>
</dbReference>
<dbReference type="SMART" id="SM00248">
    <property type="entry name" value="ANK"/>
    <property type="match status" value="8"/>
</dbReference>